<dbReference type="Proteomes" id="UP000826651">
    <property type="component" value="Unassembled WGS sequence"/>
</dbReference>
<name>A0ABS7SAG1_9MICO</name>
<dbReference type="Gene3D" id="3.90.1340.10">
    <property type="entry name" value="Phage tail collar domain"/>
    <property type="match status" value="1"/>
</dbReference>
<dbReference type="InterPro" id="IPR011083">
    <property type="entry name" value="Phage_tail_collar_dom"/>
</dbReference>
<dbReference type="SUPFAM" id="SSF88874">
    <property type="entry name" value="Receptor-binding domain of short tail fibre protein gp12"/>
    <property type="match status" value="1"/>
</dbReference>
<dbReference type="RefSeq" id="WP_223407016.1">
    <property type="nucleotide sequence ID" value="NZ_JAGSHT010000013.1"/>
</dbReference>
<dbReference type="InterPro" id="IPR037053">
    <property type="entry name" value="Phage_tail_collar_dom_sf"/>
</dbReference>
<reference evidence="2 3" key="1">
    <citation type="submission" date="2021-04" db="EMBL/GenBank/DDBJ databases">
        <title>Ruania sp. nov., isolated from sandy soil of mangrove forest.</title>
        <authorList>
            <person name="Ge X."/>
            <person name="Huang R."/>
            <person name="Liu W."/>
        </authorList>
    </citation>
    <scope>NUCLEOTIDE SEQUENCE [LARGE SCALE GENOMIC DNA]</scope>
    <source>
        <strain evidence="2 3">N2-46</strain>
    </source>
</reference>
<keyword evidence="3" id="KW-1185">Reference proteome</keyword>
<evidence type="ECO:0000259" key="1">
    <source>
        <dbReference type="Pfam" id="PF07484"/>
    </source>
</evidence>
<evidence type="ECO:0000313" key="3">
    <source>
        <dbReference type="Proteomes" id="UP000826651"/>
    </source>
</evidence>
<comment type="caution">
    <text evidence="2">The sequence shown here is derived from an EMBL/GenBank/DDBJ whole genome shotgun (WGS) entry which is preliminary data.</text>
</comment>
<accession>A0ABS7SAG1</accession>
<feature type="domain" description="Phage tail collar" evidence="1">
    <location>
        <begin position="6"/>
        <end position="62"/>
    </location>
</feature>
<organism evidence="2 3">
    <name type="scientific">Occultella gossypii</name>
    <dbReference type="NCBI Taxonomy" id="2800820"/>
    <lineage>
        <taxon>Bacteria</taxon>
        <taxon>Bacillati</taxon>
        <taxon>Actinomycetota</taxon>
        <taxon>Actinomycetes</taxon>
        <taxon>Micrococcales</taxon>
        <taxon>Ruaniaceae</taxon>
        <taxon>Occultella</taxon>
    </lineage>
</organism>
<dbReference type="Pfam" id="PF07484">
    <property type="entry name" value="Collar"/>
    <property type="match status" value="1"/>
</dbReference>
<sequence length="169" mass="17383">MEPFLGTIQLFAFPFVPRGWAACDGRLLAISQNAALFSLLGTQYGGDGQTTFAVPDLQGRVPIGQGQGPGLSPRTMGERSGQESVMLVTSQIPSHSHAINAAGAATTKSPVGNLPAVATGGSAYGATAVGSMGPGMVQPAGQNQPHENMQPYLVANWCIATEGIFPSRD</sequence>
<gene>
    <name evidence="2" type="ORF">KCQ71_14260</name>
</gene>
<protein>
    <submittedName>
        <fullName evidence="2">Phage tail protein</fullName>
    </submittedName>
</protein>
<dbReference type="EMBL" id="JAGSHT010000013">
    <property type="protein sequence ID" value="MBZ2197325.1"/>
    <property type="molecule type" value="Genomic_DNA"/>
</dbReference>
<evidence type="ECO:0000313" key="2">
    <source>
        <dbReference type="EMBL" id="MBZ2197325.1"/>
    </source>
</evidence>
<proteinExistence type="predicted"/>